<dbReference type="AlphaFoldDB" id="A0A5C1E4A3"/>
<dbReference type="InterPro" id="IPR050810">
    <property type="entry name" value="Bact_Secretion_Sys_Channel"/>
</dbReference>
<proteinExistence type="inferred from homology"/>
<gene>
    <name evidence="5" type="primary">cpaC</name>
    <name evidence="5" type="ORF">OTERR_00780</name>
</gene>
<sequence>MAHHGTTLRNRSSRPSGWALGLLLALGGGGALAQTAVEYSNVAASQGAASSAGAMKVAKAAPGAGQTQSAGAPAAPSRGDGPNCSGEVTQPTMVNVATGKSTLLRLPEPIIRRSLGNPKVVEARLVSPQLLYVLGMDNGATNMILQGKSGKCVVVDVVVGFDTAGLRAKIAELLPDETGVKVSSAADSLVLSGTVSDALNANQIVTLANAYVRTGPPGSNQSGGGAANMASPTTQNLLSPRVVNMMAVAAPQQVLLEVKVAEVNKTLLEQMGAGFNFQLPGIGFIRQFQSAFPINGSGSSSKGVLALFTSKKTQALLEGQDQNDLLKILAEPNLIAISGQEGSFLAGGKIFIPVSQTGTLGGASTITLEEKEFGVGLRFTPTVLSGGRINLKVAPEVSDVNPEGIGVSLAGSSGGTSILPSILTRRASTTVQLMDGQSFAIGGLISNNVRHNITKFPFLGDVPILGTLFRSDSFKNERTELLFVVTVHLIKPLPADYALPTDSYTPPGRARRLLFGRMEGAAPDKPGAPDQDNDDDQAQAAPPPEAPRAKPASGFEVK</sequence>
<dbReference type="PANTHER" id="PTHR30332">
    <property type="entry name" value="PROBABLE GENERAL SECRETION PATHWAY PROTEIN D"/>
    <property type="match status" value="1"/>
</dbReference>
<comment type="similarity">
    <text evidence="1">Belongs to the bacterial secretin family.</text>
</comment>
<organism evidence="5 6">
    <name type="scientific">Oryzomicrobium terrae</name>
    <dbReference type="NCBI Taxonomy" id="1735038"/>
    <lineage>
        <taxon>Bacteria</taxon>
        <taxon>Pseudomonadati</taxon>
        <taxon>Pseudomonadota</taxon>
        <taxon>Betaproteobacteria</taxon>
        <taxon>Rhodocyclales</taxon>
        <taxon>Rhodocyclaceae</taxon>
        <taxon>Oryzomicrobium</taxon>
    </lineage>
</organism>
<evidence type="ECO:0000313" key="6">
    <source>
        <dbReference type="Proteomes" id="UP000323671"/>
    </source>
</evidence>
<dbReference type="GO" id="GO:0015627">
    <property type="term" value="C:type II protein secretion system complex"/>
    <property type="evidence" value="ECO:0007669"/>
    <property type="project" value="TreeGrafter"/>
</dbReference>
<dbReference type="InterPro" id="IPR001775">
    <property type="entry name" value="GspD/PilQ"/>
</dbReference>
<protein>
    <submittedName>
        <fullName evidence="5">Pilus assembly protein CpaC</fullName>
    </submittedName>
</protein>
<reference evidence="5 6" key="1">
    <citation type="submission" date="2017-07" db="EMBL/GenBank/DDBJ databases">
        <title>Complete genome sequence of Oryzomicrobium terrae TPP412.</title>
        <authorList>
            <person name="Chiu L.-W."/>
            <person name="Lo K.-J."/>
            <person name="Tsai Y.-M."/>
            <person name="Lin S.-S."/>
            <person name="Kuo C.-H."/>
            <person name="Liu C.-T."/>
        </authorList>
    </citation>
    <scope>NUCLEOTIDE SEQUENCE [LARGE SCALE GENOMIC DNA]</scope>
    <source>
        <strain evidence="5 6">TPP412</strain>
    </source>
</reference>
<evidence type="ECO:0000313" key="5">
    <source>
        <dbReference type="EMBL" id="QEL63554.1"/>
    </source>
</evidence>
<dbReference type="GO" id="GO:0009306">
    <property type="term" value="P:protein secretion"/>
    <property type="evidence" value="ECO:0007669"/>
    <property type="project" value="InterPro"/>
</dbReference>
<accession>A0A5C1E4A3</accession>
<dbReference type="PRINTS" id="PR00811">
    <property type="entry name" value="BCTERIALGSPD"/>
</dbReference>
<dbReference type="InterPro" id="IPR032789">
    <property type="entry name" value="T2SS-T3SS_pil_N"/>
</dbReference>
<dbReference type="KEGG" id="otr:OTERR_00780"/>
<feature type="domain" description="Pilus formation protein N-terminal" evidence="4">
    <location>
        <begin position="91"/>
        <end position="159"/>
    </location>
</feature>
<feature type="domain" description="Type II/III secretion system secretin-like" evidence="3">
    <location>
        <begin position="321"/>
        <end position="491"/>
    </location>
</feature>
<dbReference type="PANTHER" id="PTHR30332:SF17">
    <property type="entry name" value="TYPE IV PILIATION SYSTEM PROTEIN DR_0774-RELATED"/>
    <property type="match status" value="1"/>
</dbReference>
<evidence type="ECO:0000256" key="1">
    <source>
        <dbReference type="RuleBase" id="RU004003"/>
    </source>
</evidence>
<evidence type="ECO:0000256" key="2">
    <source>
        <dbReference type="SAM" id="MobiDB-lite"/>
    </source>
</evidence>
<keyword evidence="6" id="KW-1185">Reference proteome</keyword>
<dbReference type="EMBL" id="CP022579">
    <property type="protein sequence ID" value="QEL63554.1"/>
    <property type="molecule type" value="Genomic_DNA"/>
</dbReference>
<evidence type="ECO:0000259" key="3">
    <source>
        <dbReference type="Pfam" id="PF00263"/>
    </source>
</evidence>
<dbReference type="InterPro" id="IPR004846">
    <property type="entry name" value="T2SS/T3SS_dom"/>
</dbReference>
<feature type="region of interest" description="Disordered" evidence="2">
    <location>
        <begin position="515"/>
        <end position="558"/>
    </location>
</feature>
<dbReference type="RefSeq" id="WP_082396511.1">
    <property type="nucleotide sequence ID" value="NZ_CP022579.1"/>
</dbReference>
<dbReference type="Pfam" id="PF13629">
    <property type="entry name" value="T2SS-T3SS_pil_N"/>
    <property type="match status" value="1"/>
</dbReference>
<evidence type="ECO:0000259" key="4">
    <source>
        <dbReference type="Pfam" id="PF13629"/>
    </source>
</evidence>
<dbReference type="Proteomes" id="UP000323671">
    <property type="component" value="Chromosome"/>
</dbReference>
<name>A0A5C1E4A3_9RHOO</name>
<dbReference type="Pfam" id="PF00263">
    <property type="entry name" value="Secretin"/>
    <property type="match status" value="1"/>
</dbReference>
<feature type="region of interest" description="Disordered" evidence="2">
    <location>
        <begin position="64"/>
        <end position="89"/>
    </location>
</feature>